<accession>A0ABN7TB52</accession>
<dbReference type="InterPro" id="IPR013792">
    <property type="entry name" value="RNA3'P_cycl/enolpyr_Trfase_a/b"/>
</dbReference>
<dbReference type="Pfam" id="PF10257">
    <property type="entry name" value="RAI16-like"/>
    <property type="match status" value="1"/>
</dbReference>
<dbReference type="PANTHER" id="PTHR21705">
    <property type="entry name" value="RAI16 PROTEIN-RELATED"/>
    <property type="match status" value="1"/>
</dbReference>
<evidence type="ECO:0000259" key="3">
    <source>
        <dbReference type="Pfam" id="PF01137"/>
    </source>
</evidence>
<gene>
    <name evidence="5" type="ORF">OKIOD_LOCUS15623</name>
</gene>
<dbReference type="SUPFAM" id="SSF55205">
    <property type="entry name" value="EPT/RTPC-like"/>
    <property type="match status" value="1"/>
</dbReference>
<evidence type="ECO:0000313" key="5">
    <source>
        <dbReference type="EMBL" id="CAG5112668.1"/>
    </source>
</evidence>
<dbReference type="Pfam" id="PF19311">
    <property type="entry name" value="KELAA"/>
    <property type="match status" value="1"/>
</dbReference>
<dbReference type="Gene3D" id="3.65.10.20">
    <property type="entry name" value="RNA 3'-terminal phosphate cyclase domain"/>
    <property type="match status" value="1"/>
</dbReference>
<dbReference type="Proteomes" id="UP001158576">
    <property type="component" value="Chromosome 2"/>
</dbReference>
<dbReference type="InterPro" id="IPR045669">
    <property type="entry name" value="FHIP_C"/>
</dbReference>
<reference evidence="5 6" key="1">
    <citation type="submission" date="2021-04" db="EMBL/GenBank/DDBJ databases">
        <authorList>
            <person name="Bliznina A."/>
        </authorList>
    </citation>
    <scope>NUCLEOTIDE SEQUENCE [LARGE SCALE GENOMIC DNA]</scope>
</reference>
<feature type="domain" description="FHF complex subunit HOOK-interacting protein C-terminal" evidence="4">
    <location>
        <begin position="992"/>
        <end position="1083"/>
    </location>
</feature>
<dbReference type="EMBL" id="OU015567">
    <property type="protein sequence ID" value="CAG5112668.1"/>
    <property type="molecule type" value="Genomic_DNA"/>
</dbReference>
<protein>
    <submittedName>
        <fullName evidence="5">Oidioi.mRNA.OKI2018_I69.chr2.g6858.t1.cds</fullName>
    </submittedName>
</protein>
<feature type="domain" description="RNA 3'-terminal phosphate cyclase" evidence="3">
    <location>
        <begin position="9"/>
        <end position="352"/>
    </location>
</feature>
<evidence type="ECO:0000313" key="6">
    <source>
        <dbReference type="Proteomes" id="UP001158576"/>
    </source>
</evidence>
<dbReference type="InterPro" id="IPR023797">
    <property type="entry name" value="RNA3'_phos_cyclase_dom"/>
</dbReference>
<evidence type="ECO:0000259" key="4">
    <source>
        <dbReference type="Pfam" id="PF19314"/>
    </source>
</evidence>
<proteinExistence type="inferred from homology"/>
<dbReference type="InterPro" id="IPR019384">
    <property type="entry name" value="FHIP"/>
</dbReference>
<dbReference type="InterPro" id="IPR045668">
    <property type="entry name" value="FHIP_KELAA_motif"/>
</dbReference>
<dbReference type="Pfam" id="PF19314">
    <property type="entry name" value="DUF5917"/>
    <property type="match status" value="1"/>
</dbReference>
<name>A0ABN7TB52_OIKDI</name>
<dbReference type="Pfam" id="PF01137">
    <property type="entry name" value="RTC"/>
    <property type="match status" value="1"/>
</dbReference>
<evidence type="ECO:0000256" key="2">
    <source>
        <dbReference type="SAM" id="MobiDB-lite"/>
    </source>
</evidence>
<organism evidence="5 6">
    <name type="scientific">Oikopleura dioica</name>
    <name type="common">Tunicate</name>
    <dbReference type="NCBI Taxonomy" id="34765"/>
    <lineage>
        <taxon>Eukaryota</taxon>
        <taxon>Metazoa</taxon>
        <taxon>Chordata</taxon>
        <taxon>Tunicata</taxon>
        <taxon>Appendicularia</taxon>
        <taxon>Copelata</taxon>
        <taxon>Oikopleuridae</taxon>
        <taxon>Oikopleura</taxon>
    </lineage>
</organism>
<feature type="region of interest" description="Disordered" evidence="2">
    <location>
        <begin position="868"/>
        <end position="896"/>
    </location>
</feature>
<evidence type="ECO:0000256" key="1">
    <source>
        <dbReference type="ARBA" id="ARBA00024336"/>
    </source>
</evidence>
<dbReference type="Gene3D" id="3.30.360.20">
    <property type="entry name" value="RNA 3'-terminal phosphate cyclase, insert domain"/>
    <property type="match status" value="1"/>
</dbReference>
<dbReference type="InterPro" id="IPR036553">
    <property type="entry name" value="RPTC_insert"/>
</dbReference>
<keyword evidence="6" id="KW-1185">Reference proteome</keyword>
<sequence>MIEIDGEKHEGGGQTVRLAVALSVVLKKSCRIKNIRAKRSRPGLGNQHVAGVNLVEELAGCEFIDNDGLPVEIGATSIIINADEINYTHNIKKFTADAKTAGSCALMAQVALPILCFWKSEVEIELKGGTDADMAPPVDDQIEVFAFYLRKFGVKLEIEQKRRGFFPRGGGLCVYKVRPVEKLKPVQISCPKVVDIFAEIWHCNTRKNTHTRFFNQLDQMARKVKTLENHEKVRRVDVRLTERPEPADGFAAGIYLYGRNIDFKCAYDAKIAKNNRGGPIPDGVCEALMVATVEDLDGCEDISLDRHHSDQFLIYAALADGESKIPICKPNGNVPGHILSAIYVINTFLPNTCTLQGNILTVKGIGHTRQVQNEKKKIAMSLINRFTNILQNAVEALAPQASSMEEFTFHWKRITNYYIETSDEKEPVSRTNIPAHLEQMLEILIAEELELIEEFGSAENQTGPCLEHLLHQNILETLTTFGRGDTPPGMKQQVLHFATTLLGKIKQPLLPHVNVHKPVIKLVAICGEVMAAPTEKEEVHFLCVVCSKIKLDPYQVNFFVQAPTMPNIKRKSPNPIEQIAEELDDISVKESELVEVDVQSLEIDTEAGTGLKYYHQKRDEFLLAEGLLNLTKSPDQKIAVKACEGLMLLVGLPEAKASKTLVECTQLANFICCKLSKLIVELPLTLDPADVESTEAKWGLDSYSAKEDKQAFTGKRQLRSFLSFLDFIDTLIEESHRVIGSTLAKAIKIHVFDKVLKDLLLATNENTALSITAVLTKIIQDCKSQYIIQQLTQFMLGDKAEKPEEKQEDNLCSQNVRQTLIARCDHISDELAITTLRLFEVLLQKTDKLAIENLISRNLVSRGYVAPAEKTNEADEEPTSEATDSVTQEPEFEWDDSDVIPKTTTVAKKEPEITAEQLADPKKRLEHMVNLFLSVVPENLRSSYEQEELGHEQYLRDAHTAFRDAAKKTKRFNWPVKVDQSVVPTSDEFFPGSFTSMLMNKLSRVLDQPYDINLQVTSVVSRFCLVPHVYLTEYALDPLIKPKSSSQTLYSTLQNVVKVLETRAARIPNFRDKLVSTRKRLIGMEQDFDNPEHRTLLEGVIVLEEFCKEVAAVAFVKHHAASSGIDNLSV</sequence>
<dbReference type="PANTHER" id="PTHR21705:SF12">
    <property type="entry name" value="FHF COMPLEX SUBUNIT HOOK-INTERACTING PROTEIN C-TERMINAL DOMAIN-CONTAINING PROTEIN"/>
    <property type="match status" value="1"/>
</dbReference>
<dbReference type="InterPro" id="IPR037136">
    <property type="entry name" value="RNA3'_phos_cyclase_dom_sf"/>
</dbReference>
<comment type="similarity">
    <text evidence="1">Belongs to the FHIP family.</text>
</comment>